<dbReference type="RefSeq" id="WP_345439202.1">
    <property type="nucleotide sequence ID" value="NZ_BAABKO010000004.1"/>
</dbReference>
<keyword evidence="2 5" id="KW-0812">Transmembrane</keyword>
<evidence type="ECO:0000259" key="6">
    <source>
        <dbReference type="Pfam" id="PF04932"/>
    </source>
</evidence>
<dbReference type="EMBL" id="BAABKO010000004">
    <property type="protein sequence ID" value="GAA4777259.1"/>
    <property type="molecule type" value="Genomic_DNA"/>
</dbReference>
<feature type="domain" description="O-antigen ligase-related" evidence="6">
    <location>
        <begin position="244"/>
        <end position="376"/>
    </location>
</feature>
<comment type="caution">
    <text evidence="7">The sequence shown here is derived from an EMBL/GenBank/DDBJ whole genome shotgun (WGS) entry which is preliminary data.</text>
</comment>
<dbReference type="Pfam" id="PF04932">
    <property type="entry name" value="Wzy_C"/>
    <property type="match status" value="1"/>
</dbReference>
<feature type="transmembrane region" description="Helical" evidence="5">
    <location>
        <begin position="26"/>
        <end position="44"/>
    </location>
</feature>
<protein>
    <recommendedName>
        <fullName evidence="6">O-antigen ligase-related domain-containing protein</fullName>
    </recommendedName>
</protein>
<evidence type="ECO:0000256" key="5">
    <source>
        <dbReference type="SAM" id="Phobius"/>
    </source>
</evidence>
<reference evidence="8" key="1">
    <citation type="journal article" date="2019" name="Int. J. Syst. Evol. Microbiol.">
        <title>The Global Catalogue of Microorganisms (GCM) 10K type strain sequencing project: providing services to taxonomists for standard genome sequencing and annotation.</title>
        <authorList>
            <consortium name="The Broad Institute Genomics Platform"/>
            <consortium name="The Broad Institute Genome Sequencing Center for Infectious Disease"/>
            <person name="Wu L."/>
            <person name="Ma J."/>
        </authorList>
    </citation>
    <scope>NUCLEOTIDE SEQUENCE [LARGE SCALE GENOMIC DNA]</scope>
    <source>
        <strain evidence="8">JCM 18537</strain>
    </source>
</reference>
<dbReference type="PANTHER" id="PTHR37422:SF13">
    <property type="entry name" value="LIPOPOLYSACCHARIDE BIOSYNTHESIS PROTEIN PA4999-RELATED"/>
    <property type="match status" value="1"/>
</dbReference>
<feature type="transmembrane region" description="Helical" evidence="5">
    <location>
        <begin position="219"/>
        <end position="238"/>
    </location>
</feature>
<dbReference type="Proteomes" id="UP001501645">
    <property type="component" value="Unassembled WGS sequence"/>
</dbReference>
<evidence type="ECO:0000313" key="8">
    <source>
        <dbReference type="Proteomes" id="UP001501645"/>
    </source>
</evidence>
<evidence type="ECO:0000313" key="7">
    <source>
        <dbReference type="EMBL" id="GAA4777259.1"/>
    </source>
</evidence>
<feature type="transmembrane region" description="Helical" evidence="5">
    <location>
        <begin position="103"/>
        <end position="124"/>
    </location>
</feature>
<dbReference type="PANTHER" id="PTHR37422">
    <property type="entry name" value="TEICHURONIC ACID BIOSYNTHESIS PROTEIN TUAE"/>
    <property type="match status" value="1"/>
</dbReference>
<accession>A0ABP9A9T7</accession>
<dbReference type="InterPro" id="IPR051533">
    <property type="entry name" value="WaaL-like"/>
</dbReference>
<organism evidence="7 8">
    <name type="scientific">Microbacterium gilvum</name>
    <dbReference type="NCBI Taxonomy" id="1336204"/>
    <lineage>
        <taxon>Bacteria</taxon>
        <taxon>Bacillati</taxon>
        <taxon>Actinomycetota</taxon>
        <taxon>Actinomycetes</taxon>
        <taxon>Micrococcales</taxon>
        <taxon>Microbacteriaceae</taxon>
        <taxon>Microbacterium</taxon>
    </lineage>
</organism>
<evidence type="ECO:0000256" key="3">
    <source>
        <dbReference type="ARBA" id="ARBA00022989"/>
    </source>
</evidence>
<gene>
    <name evidence="7" type="ORF">GCM10023351_22530</name>
</gene>
<feature type="transmembrane region" description="Helical" evidence="5">
    <location>
        <begin position="49"/>
        <end position="66"/>
    </location>
</feature>
<dbReference type="InterPro" id="IPR007016">
    <property type="entry name" value="O-antigen_ligase-rel_domated"/>
</dbReference>
<keyword evidence="3 5" id="KW-1133">Transmembrane helix</keyword>
<feature type="transmembrane region" description="Helical" evidence="5">
    <location>
        <begin position="419"/>
        <end position="436"/>
    </location>
</feature>
<feature type="transmembrane region" description="Helical" evidence="5">
    <location>
        <begin position="72"/>
        <end position="91"/>
    </location>
</feature>
<feature type="transmembrane region" description="Helical" evidence="5">
    <location>
        <begin position="156"/>
        <end position="174"/>
    </location>
</feature>
<feature type="transmembrane region" description="Helical" evidence="5">
    <location>
        <begin position="244"/>
        <end position="272"/>
    </location>
</feature>
<keyword evidence="8" id="KW-1185">Reference proteome</keyword>
<name>A0ABP9A9T7_9MICO</name>
<evidence type="ECO:0000256" key="4">
    <source>
        <dbReference type="ARBA" id="ARBA00023136"/>
    </source>
</evidence>
<feature type="transmembrane region" description="Helical" evidence="5">
    <location>
        <begin position="284"/>
        <end position="301"/>
    </location>
</feature>
<sequence length="467" mass="48921">MRAVILLLALLAPVLGAALASDANELVRLAALLLTGLPLGIWVALRRPLWIMTAYAFLLAAVPFGVLPSSPLPLVLMMGLLIGVTAVVQLPAGRSARLLPMDWLVLGLVVFSALSLVITLSTQYDVTEFAKWLIATSTTVSALRLQPDALRTMGRAYVVGSVLAGAYGLALLLFDRSGSSLAMLSFLGYGTSGEDNLRYVVDGGTMTVRMTGTYVDPNAGGIFLFVAFILALALYTGAARILVAGVLVAALVLTLSRAALGAVVVAFAVYILFQRDRFGPKAGLVMLAAAGAAVLLAVPSVQDRIFDSFGAGDVGSSARSDALRDFPKHMEGAWLFGLGWGRIEFRDGAVGISVNHVANAPLLAVYRGGLLVGLAFCAVLVYGLVASVRQLRSHDPQAGFVGAGFIGFTAVALQLDFPVITIPPVTAAFAFFLVFVQRAQDVVATLPARAAIPAPITTPAIREEQPT</sequence>
<comment type="subcellular location">
    <subcellularLocation>
        <location evidence="1">Membrane</location>
        <topology evidence="1">Multi-pass membrane protein</topology>
    </subcellularLocation>
</comment>
<feature type="transmembrane region" description="Helical" evidence="5">
    <location>
        <begin position="364"/>
        <end position="385"/>
    </location>
</feature>
<keyword evidence="4 5" id="KW-0472">Membrane</keyword>
<evidence type="ECO:0000256" key="2">
    <source>
        <dbReference type="ARBA" id="ARBA00022692"/>
    </source>
</evidence>
<evidence type="ECO:0000256" key="1">
    <source>
        <dbReference type="ARBA" id="ARBA00004141"/>
    </source>
</evidence>
<proteinExistence type="predicted"/>
<feature type="transmembrane region" description="Helical" evidence="5">
    <location>
        <begin position="397"/>
        <end position="413"/>
    </location>
</feature>